<feature type="region of interest" description="Disordered" evidence="4">
    <location>
        <begin position="1959"/>
        <end position="1978"/>
    </location>
</feature>
<dbReference type="SMART" id="SM00060">
    <property type="entry name" value="FN3"/>
    <property type="match status" value="3"/>
</dbReference>
<sequence length="2085" mass="218376">MMGSLRRLRPSARFLPSARHRTVVAFSALSVTLATLAILHDGTEVADLQLHDGGVWVTNEDLNGLQVAAHLNYPSRQLDANTASIPGAGFDLSQEANAVVLSTGGTRLSAVDTATWATDATPANLPDSAHASQGSDVVAISDPNAGKVWAVPAGEVASFDAESAVPVLKGTVGVRAVTGKDDVIHTVAPNGTLRDLRREDGEWLVEKVGSTPDISDLELQDLQMTAVGGTGVVFNPDGGWIAWPDHEEDLSDAGALQVQQPGADTGVVALAGPSGLVQVQLDGEGTTTLEAPAGGTPVAPVSVGDCVYAAWAGTGAYLRDCADDADDVAVTAYPQLKTSQELVFRTNRDVVVLNDPTNGDIFLVNENMQEISDWETVLANLNQDENDKKDKTVAVAERSEHNTTPEPRDDDFGVRPGESITLPVLANDLDADGDILVASVKDREVKGLGRLEPVRDGRAVRISVDSDARAGRKASFTYTADDGRENGTAEATVSLTVRGEQQNGHVEQLVPERDSAMTIRSRGTGEHHIISEWVDPDGDPFWVSKVEFPEGLSGTYRPDGLIQVRDDGRSGLPRDRKIKVTLTDGKLNGSHTVDLTTTVLPVNGKAKPVANADYVTTLARDDGGDHSVTVRPVDNDLDPNGDELYFSLAGRTPEGLEVEQNADDSLTITGTKPGSTDYIEYTVTDGSASATSVVRVDTIAPRDAQPIPDNDLAVLPPSGEVLVDVLTNDTDPLGGVLVVESVNVGQNSQITAEVVDHESIKLSDVSMEEGQSVTITYDVGNGSLTGTGNVTVVLDPSRTPDAPVAADDAAVVRSGDVVTVDVLDNDLSPTDLPLTVMPLDEGAVSSGANLGEAWVSENKVRFRATGDSGLARVQYTVRDTEQRTHSATVELSITPTSGSNAAPRPEPLTGRLVQGGEVIMPVPLEGVDPDGDSVSLVGLDIENAPRKGSITFDGSSIVYTAASGEQNRGTDTLSYVVEDEFGRQGTGEVRIGIAAPPSNNLPPIAITDERDVRPGRVLAVPVTANDIDPEGGALAIIDGIEQVEGPSAPAEVEDGRIKLRTPREESTLTYRYTIRDDLGAESTADLVVKVRKDAPAQPPIARDDRIPVADIISKTRITAEVLANDEDPDGAIGELTPELAPELLDAGIEVTSDGQLDIPVLPERQLVTYRLTDPDGEVGTAIVVVPGSDTEAARRPAIKPGAELPIEIDAGTSREIDLNDYVVVREGRTPTLPFSEAIIPGPGHDGSKLKTADDVITFGAASDFHGPTSVSAVVSDGADSDDADALTSTVTLPIFVNANGNTQPDLRVPAISVATGEPWTGDLDLLASDPDPGDQDKLTFTVDEVESGLDVEISDGGGEITVQPSSGTGPGQYQFDLSVSDQKTAPVRRTANVTVVESTRDLIAVRDAQLTAESGEPIEIDLDDYVTSNPFESDGEPVTVVKGPDVVAGDATVELNDRVVTATPGKDFNGTVRMTYVLADATGLAEREVQGQISLNVRGRPAAPTSISADASNAQVEVDWSGAEPNGAPITGYRLTWTSSGGDSGETTIQGARTTHTVTGLTNGDSYRFRVFAINEVGESEAASPWSRDVVPDYVPATPTDVAVSFDDSSLHVTWSMPDYDGSPVERFEVSSNGRIIDAGTDLRETLASLTNGTTYKIKVRAVNAAEADPHGTAGASAWSPVVSEHPNAEPTVTAVAIVADAPDADPSAQLSWTPEAGGHQVADFQVRRTGGAVVACSGPATGTSCRLSLAGGGRDQQFQVRLLNRANPDKKRGIDGWGPWSTSTAKVTGATTPDPVQNLKVTPTGVSGQAKVAFDYSSQNMNNADSVEFYTNRTGPSAIKSGTGHHEFTVSGLSNGTGNTVEVWAKTYANSSVGGGSADSARRQVSVNTFGPCTVDVSNPRPGYRSVTFDWRVNSNGRNCSWSGNGGFPSGSGGSKSGSHKVTTSGDDQSVTLKVTVTTSTGSGDPSVASRSDSASGTSFKLRSNIYDAGDAPVPSGNCWADCYWIGVEAWEAEPGSTIWCPITYSGSVDDGVTHWHESAAKADASGHLKSKLKGRRGIDGAPASRVGAAPGGQPANICRQNKP</sequence>
<dbReference type="Proteomes" id="UP000540656">
    <property type="component" value="Unassembled WGS sequence"/>
</dbReference>
<keyword evidence="1" id="KW-0677">Repeat</keyword>
<dbReference type="Gene3D" id="2.60.40.3440">
    <property type="match status" value="1"/>
</dbReference>
<proteinExistence type="predicted"/>
<dbReference type="GO" id="GO:0000272">
    <property type="term" value="P:polysaccharide catabolic process"/>
    <property type="evidence" value="ECO:0007669"/>
    <property type="project" value="UniProtKB-KW"/>
</dbReference>
<evidence type="ECO:0000256" key="1">
    <source>
        <dbReference type="ARBA" id="ARBA00022737"/>
    </source>
</evidence>
<dbReference type="InterPro" id="IPR050991">
    <property type="entry name" value="ECM_Regulatory_Proteins"/>
</dbReference>
<dbReference type="PANTHER" id="PTHR46708">
    <property type="entry name" value="TENASCIN"/>
    <property type="match status" value="1"/>
</dbReference>
<evidence type="ECO:0000313" key="6">
    <source>
        <dbReference type="EMBL" id="NYG59103.1"/>
    </source>
</evidence>
<keyword evidence="2" id="KW-0378">Hydrolase</keyword>
<dbReference type="InterPro" id="IPR013783">
    <property type="entry name" value="Ig-like_fold"/>
</dbReference>
<dbReference type="Pfam" id="PF00041">
    <property type="entry name" value="fn3"/>
    <property type="match status" value="2"/>
</dbReference>
<feature type="region of interest" description="Disordered" evidence="4">
    <location>
        <begin position="2048"/>
        <end position="2085"/>
    </location>
</feature>
<keyword evidence="3" id="KW-0119">Carbohydrate metabolism</keyword>
<feature type="compositionally biased region" description="Gly residues" evidence="4">
    <location>
        <begin position="1925"/>
        <end position="1937"/>
    </location>
</feature>
<dbReference type="EMBL" id="JACCAA010000001">
    <property type="protein sequence ID" value="NYG59103.1"/>
    <property type="molecule type" value="Genomic_DNA"/>
</dbReference>
<dbReference type="InterPro" id="IPR003961">
    <property type="entry name" value="FN3_dom"/>
</dbReference>
<evidence type="ECO:0000313" key="7">
    <source>
        <dbReference type="Proteomes" id="UP000540656"/>
    </source>
</evidence>
<feature type="compositionally biased region" description="Polar residues" evidence="4">
    <location>
        <begin position="1941"/>
        <end position="1950"/>
    </location>
</feature>
<feature type="region of interest" description="Disordered" evidence="4">
    <location>
        <begin position="395"/>
        <end position="414"/>
    </location>
</feature>
<dbReference type="PANTHER" id="PTHR46708:SF2">
    <property type="entry name" value="FIBRONECTIN TYPE-III DOMAIN-CONTAINING PROTEIN"/>
    <property type="match status" value="1"/>
</dbReference>
<evidence type="ECO:0000256" key="2">
    <source>
        <dbReference type="ARBA" id="ARBA00023295"/>
    </source>
</evidence>
<feature type="compositionally biased region" description="Basic and acidic residues" evidence="4">
    <location>
        <begin position="395"/>
        <end position="413"/>
    </location>
</feature>
<feature type="region of interest" description="Disordered" evidence="4">
    <location>
        <begin position="1923"/>
        <end position="1952"/>
    </location>
</feature>
<dbReference type="Pfam" id="PF17963">
    <property type="entry name" value="Big_9"/>
    <property type="match status" value="7"/>
</dbReference>
<feature type="compositionally biased region" description="Low complexity" evidence="4">
    <location>
        <begin position="1959"/>
        <end position="1969"/>
    </location>
</feature>
<gene>
    <name evidence="6" type="ORF">BJ980_002026</name>
</gene>
<evidence type="ECO:0000256" key="3">
    <source>
        <dbReference type="ARBA" id="ARBA00023326"/>
    </source>
</evidence>
<comment type="caution">
    <text evidence="6">The sequence shown here is derived from an EMBL/GenBank/DDBJ whole genome shotgun (WGS) entry which is preliminary data.</text>
</comment>
<dbReference type="GO" id="GO:0016798">
    <property type="term" value="F:hydrolase activity, acting on glycosyl bonds"/>
    <property type="evidence" value="ECO:0007669"/>
    <property type="project" value="UniProtKB-KW"/>
</dbReference>
<keyword evidence="2" id="KW-0326">Glycosidase</keyword>
<dbReference type="SUPFAM" id="SSF49265">
    <property type="entry name" value="Fibronectin type III"/>
    <property type="match status" value="1"/>
</dbReference>
<accession>A0A7Y9S2Y2</accession>
<keyword evidence="7" id="KW-1185">Reference proteome</keyword>
<dbReference type="CDD" id="cd00063">
    <property type="entry name" value="FN3"/>
    <property type="match status" value="2"/>
</dbReference>
<organism evidence="6 7">
    <name type="scientific">Nocardioides daedukensis</name>
    <dbReference type="NCBI Taxonomy" id="634462"/>
    <lineage>
        <taxon>Bacteria</taxon>
        <taxon>Bacillati</taxon>
        <taxon>Actinomycetota</taxon>
        <taxon>Actinomycetes</taxon>
        <taxon>Propionibacteriales</taxon>
        <taxon>Nocardioidaceae</taxon>
        <taxon>Nocardioides</taxon>
    </lineage>
</organism>
<protein>
    <recommendedName>
        <fullName evidence="5">Fibronectin type-III domain-containing protein</fullName>
    </recommendedName>
</protein>
<keyword evidence="3" id="KW-0624">Polysaccharide degradation</keyword>
<evidence type="ECO:0000256" key="4">
    <source>
        <dbReference type="SAM" id="MobiDB-lite"/>
    </source>
</evidence>
<dbReference type="PROSITE" id="PS50853">
    <property type="entry name" value="FN3"/>
    <property type="match status" value="1"/>
</dbReference>
<dbReference type="Gene3D" id="2.60.40.10">
    <property type="entry name" value="Immunoglobulins"/>
    <property type="match status" value="2"/>
</dbReference>
<name>A0A7Y9S2Y2_9ACTN</name>
<dbReference type="InterPro" id="IPR036116">
    <property type="entry name" value="FN3_sf"/>
</dbReference>
<feature type="domain" description="Fibronectin type-III" evidence="5">
    <location>
        <begin position="1500"/>
        <end position="1598"/>
    </location>
</feature>
<evidence type="ECO:0000259" key="5">
    <source>
        <dbReference type="PROSITE" id="PS50853"/>
    </source>
</evidence>
<reference evidence="6 7" key="1">
    <citation type="submission" date="2020-07" db="EMBL/GenBank/DDBJ databases">
        <title>Sequencing the genomes of 1000 actinobacteria strains.</title>
        <authorList>
            <person name="Klenk H.-P."/>
        </authorList>
    </citation>
    <scope>NUCLEOTIDE SEQUENCE [LARGE SCALE GENOMIC DNA]</scope>
    <source>
        <strain evidence="6 7">DSM 23819</strain>
    </source>
</reference>